<protein>
    <submittedName>
        <fullName evidence="2">Uncharacterized protein</fullName>
    </submittedName>
</protein>
<name>A0A2P2NFK8_RHIMU</name>
<dbReference type="EMBL" id="GGEC01060716">
    <property type="protein sequence ID" value="MBX41200.1"/>
    <property type="molecule type" value="Transcribed_RNA"/>
</dbReference>
<reference evidence="2" key="1">
    <citation type="submission" date="2018-02" db="EMBL/GenBank/DDBJ databases">
        <title>Rhizophora mucronata_Transcriptome.</title>
        <authorList>
            <person name="Meera S.P."/>
            <person name="Sreeshan A."/>
            <person name="Augustine A."/>
        </authorList>
    </citation>
    <scope>NUCLEOTIDE SEQUENCE</scope>
    <source>
        <tissue evidence="2">Leaf</tissue>
    </source>
</reference>
<evidence type="ECO:0000313" key="2">
    <source>
        <dbReference type="EMBL" id="MBX41200.1"/>
    </source>
</evidence>
<evidence type="ECO:0000256" key="1">
    <source>
        <dbReference type="SAM" id="Phobius"/>
    </source>
</evidence>
<sequence length="80" mass="9542">MTCFHHKLLLQEGKLKSPHMVAKLYIIKRPSKTKMCQTCKTNPKEHHHAQKITTTRRLLIKLLCIVPMLLLIQKLHFRFR</sequence>
<accession>A0A2P2NFK8</accession>
<keyword evidence="1" id="KW-1133">Transmembrane helix</keyword>
<feature type="transmembrane region" description="Helical" evidence="1">
    <location>
        <begin position="58"/>
        <end position="77"/>
    </location>
</feature>
<organism evidence="2">
    <name type="scientific">Rhizophora mucronata</name>
    <name type="common">Asiatic mangrove</name>
    <dbReference type="NCBI Taxonomy" id="61149"/>
    <lineage>
        <taxon>Eukaryota</taxon>
        <taxon>Viridiplantae</taxon>
        <taxon>Streptophyta</taxon>
        <taxon>Embryophyta</taxon>
        <taxon>Tracheophyta</taxon>
        <taxon>Spermatophyta</taxon>
        <taxon>Magnoliopsida</taxon>
        <taxon>eudicotyledons</taxon>
        <taxon>Gunneridae</taxon>
        <taxon>Pentapetalae</taxon>
        <taxon>rosids</taxon>
        <taxon>fabids</taxon>
        <taxon>Malpighiales</taxon>
        <taxon>Rhizophoraceae</taxon>
        <taxon>Rhizophora</taxon>
    </lineage>
</organism>
<proteinExistence type="predicted"/>
<keyword evidence="1" id="KW-0472">Membrane</keyword>
<dbReference type="AlphaFoldDB" id="A0A2P2NFK8"/>
<keyword evidence="1" id="KW-0812">Transmembrane</keyword>